<name>A0A9P6QD70_9FUNG</name>
<evidence type="ECO:0000259" key="6">
    <source>
        <dbReference type="PROSITE" id="PS50011"/>
    </source>
</evidence>
<feature type="compositionally biased region" description="Polar residues" evidence="5">
    <location>
        <begin position="904"/>
        <end position="925"/>
    </location>
</feature>
<evidence type="ECO:0000256" key="2">
    <source>
        <dbReference type="ARBA" id="ARBA00022840"/>
    </source>
</evidence>
<keyword evidence="4" id="KW-0238">DNA-binding</keyword>
<keyword evidence="4" id="KW-0539">Nucleus</keyword>
<feature type="region of interest" description="Disordered" evidence="5">
    <location>
        <begin position="503"/>
        <end position="543"/>
    </location>
</feature>
<dbReference type="SMART" id="SM01372">
    <property type="entry name" value="E2F_TDP"/>
    <property type="match status" value="1"/>
</dbReference>
<feature type="compositionally biased region" description="Basic residues" evidence="5">
    <location>
        <begin position="423"/>
        <end position="433"/>
    </location>
</feature>
<dbReference type="EMBL" id="JAAAJA010000023">
    <property type="protein sequence ID" value="KAG0266031.1"/>
    <property type="molecule type" value="Genomic_DNA"/>
</dbReference>
<dbReference type="PANTHER" id="PTHR24346">
    <property type="entry name" value="MAP/MICROTUBULE AFFINITY-REGULATING KINASE"/>
    <property type="match status" value="1"/>
</dbReference>
<comment type="subcellular location">
    <subcellularLocation>
        <location evidence="4">Nucleus</location>
    </subcellularLocation>
</comment>
<evidence type="ECO:0000256" key="4">
    <source>
        <dbReference type="RuleBase" id="RU003796"/>
    </source>
</evidence>
<dbReference type="InterPro" id="IPR036390">
    <property type="entry name" value="WH_DNA-bd_sf"/>
</dbReference>
<keyword evidence="1 3" id="KW-0547">Nucleotide-binding</keyword>
<feature type="compositionally biased region" description="Low complexity" evidence="5">
    <location>
        <begin position="827"/>
        <end position="836"/>
    </location>
</feature>
<keyword evidence="2 3" id="KW-0067">ATP-binding</keyword>
<dbReference type="PROSITE" id="PS50011">
    <property type="entry name" value="PROTEIN_KINASE_DOM"/>
    <property type="match status" value="1"/>
</dbReference>
<dbReference type="Pfam" id="PF02319">
    <property type="entry name" value="WHD_E2F_TDP"/>
    <property type="match status" value="1"/>
</dbReference>
<protein>
    <recommendedName>
        <fullName evidence="6">Protein kinase domain-containing protein</fullName>
    </recommendedName>
</protein>
<dbReference type="InterPro" id="IPR000719">
    <property type="entry name" value="Prot_kinase_dom"/>
</dbReference>
<evidence type="ECO:0000313" key="7">
    <source>
        <dbReference type="EMBL" id="KAG0266031.1"/>
    </source>
</evidence>
<dbReference type="GO" id="GO:0035556">
    <property type="term" value="P:intracellular signal transduction"/>
    <property type="evidence" value="ECO:0007669"/>
    <property type="project" value="TreeGrafter"/>
</dbReference>
<proteinExistence type="inferred from homology"/>
<feature type="region of interest" description="Disordered" evidence="5">
    <location>
        <begin position="600"/>
        <end position="637"/>
    </location>
</feature>
<evidence type="ECO:0000256" key="1">
    <source>
        <dbReference type="ARBA" id="ARBA00022741"/>
    </source>
</evidence>
<feature type="compositionally biased region" description="Basic and acidic residues" evidence="5">
    <location>
        <begin position="115"/>
        <end position="135"/>
    </location>
</feature>
<sequence>MGFRSVDRVSPATPRSVQMHGSILRQSSTDQNPIVESPLEYLDSFNVHHTIASTLRKHYDREDHDMEHCSEQDDVRDREDNEVEDEDGVYMENQRKRQKSGSGSKGTKQVVGNNGKDRTYRGEEQMGLGDEHDYEGGSSQPSASSSRKQSVAGSLKGDERLTTKSKKTKAASQKRGARVSPAQAAIGEALDRIEDDVQATNGSQPLAGRGLRIYAQRVCERVEAKGSTCYNELAQELSLQLVQELLGANVGGDDAPDVPGQENIRRRVYDALNVLGALDIISFDGKDIKWVGIHESKVIQEVTEATAVFTQDQQPEPEGDDESEEPEDDDMEIEKLQKEVDAMKLRNELQQAQLQDQVTRHVQVLNLVKRNKRRESKEQDREERRRLRKEEKRARAMVVDRDSSMTDVGPHVSSENNDESRRKSERHRRRRSPRISSEKPEGEAMAEETEEDREEDKEEAYQRQKQARKEKRERKEKRAKRRQEREQERIQLPFVCVRVPGYVGQSSDSESSISVVRRVREEQKIRRSGKSKRHSESNGDETTMVEIQIPYQDDLSIVSDTEILGDLGFNTVALDELQAMLPKNLMDTVQYAINVEDNTHPQLHQSHLTTRRSRDVSAPGEDSSMADVDRSGSPANVTVRGGFEREIVRAASEGASTASEPVDTTLHHMSSNDESGPEDAFRSFTSSQNQRRLGQISHCYSSAGDETDKVKPGVSISPTSQPAVRGPPGPHESFAGGHPHAYVQGRPGISIDTSPATLQRERNYVSHSRNFGTQQPLQPGFVGGQTWQSALDTSRDPSLDSSTSWSGQSQLSVGMNKGQAAKSVKTSSIPFPSSSSNVNTTQPNHISRKSSLTWALPPTPHAQSSTVELPESPLDSGSFTDQTSGPRRANVHTPNVPIPRYQRSKSVSSLSPDCAPTSLQSSHHNYSLPSARVTSSSYSSLPYSPAVAFLSNFVDATAPVPAMDEEGVQVGGYILGKVIGHGGFSVVREASRVPLDEDPVDVPATHVAVKIVKTQTDALDNDRVQRMLMKEIAIWSQTSHPNVLPFLAVEKLPTDTFIFCELCTGGQLLNHLTARECSSTSPTPSSTKPLDESQARHIFNQVAEAVRYLHEDMRVVHRDIKLENILQHEDGTWKICDFGLAEYLDEDAAALFGDTLTSPSEISPKDRRISSSDVAGNMDSGAMIDEEAVGGSLAYCSPEQLRSHKPLRCPSSDVWSLGVVLYALLTGRLPFQDEYEPRLQYQILNSHYEEPIGCSSEARDLLKNMFRSKPEDRWPIGQVKESLWSKGISSDEACIEGAPHNNPLCFFSSFKSSY</sequence>
<feature type="compositionally biased region" description="Basic and acidic residues" evidence="5">
    <location>
        <begin position="62"/>
        <end position="79"/>
    </location>
</feature>
<evidence type="ECO:0000256" key="3">
    <source>
        <dbReference type="PROSITE-ProRule" id="PRU10141"/>
    </source>
</evidence>
<feature type="region of interest" description="Disordered" evidence="5">
    <location>
        <begin position="651"/>
        <end position="692"/>
    </location>
</feature>
<dbReference type="GO" id="GO:0005667">
    <property type="term" value="C:transcription regulator complex"/>
    <property type="evidence" value="ECO:0007669"/>
    <property type="project" value="InterPro"/>
</dbReference>
<evidence type="ECO:0000313" key="8">
    <source>
        <dbReference type="Proteomes" id="UP000726737"/>
    </source>
</evidence>
<feature type="binding site" evidence="3">
    <location>
        <position position="1010"/>
    </location>
    <ligand>
        <name>ATP</name>
        <dbReference type="ChEBI" id="CHEBI:30616"/>
    </ligand>
</feature>
<evidence type="ECO:0000256" key="5">
    <source>
        <dbReference type="SAM" id="MobiDB-lite"/>
    </source>
</evidence>
<comment type="similarity">
    <text evidence="4">Belongs to the E2F/DP family.</text>
</comment>
<dbReference type="SMART" id="SM00220">
    <property type="entry name" value="S_TKc"/>
    <property type="match status" value="1"/>
</dbReference>
<dbReference type="Gene3D" id="1.10.510.10">
    <property type="entry name" value="Transferase(Phosphotransferase) domain 1"/>
    <property type="match status" value="1"/>
</dbReference>
<feature type="compositionally biased region" description="Basic and acidic residues" evidence="5">
    <location>
        <begin position="375"/>
        <end position="404"/>
    </location>
</feature>
<dbReference type="Proteomes" id="UP000726737">
    <property type="component" value="Unassembled WGS sequence"/>
</dbReference>
<gene>
    <name evidence="7" type="ORF">BG011_003469</name>
</gene>
<keyword evidence="8" id="KW-1185">Reference proteome</keyword>
<feature type="region of interest" description="Disordered" evidence="5">
    <location>
        <begin position="369"/>
        <end position="486"/>
    </location>
</feature>
<dbReference type="InterPro" id="IPR003316">
    <property type="entry name" value="E2F_WHTH_DNA-bd_dom"/>
</dbReference>
<dbReference type="GO" id="GO:0004674">
    <property type="term" value="F:protein serine/threonine kinase activity"/>
    <property type="evidence" value="ECO:0007669"/>
    <property type="project" value="TreeGrafter"/>
</dbReference>
<reference evidence="7" key="1">
    <citation type="journal article" date="2020" name="Fungal Divers.">
        <title>Resolving the Mortierellaceae phylogeny through synthesis of multi-gene phylogenetics and phylogenomics.</title>
        <authorList>
            <person name="Vandepol N."/>
            <person name="Liber J."/>
            <person name="Desiro A."/>
            <person name="Na H."/>
            <person name="Kennedy M."/>
            <person name="Barry K."/>
            <person name="Grigoriev I.V."/>
            <person name="Miller A.N."/>
            <person name="O'Donnell K."/>
            <person name="Stajich J.E."/>
            <person name="Bonito G."/>
        </authorList>
    </citation>
    <scope>NUCLEOTIDE SEQUENCE</scope>
    <source>
        <strain evidence="7">KOD948</strain>
    </source>
</reference>
<feature type="compositionally biased region" description="Acidic residues" evidence="5">
    <location>
        <begin position="315"/>
        <end position="331"/>
    </location>
</feature>
<dbReference type="GO" id="GO:0006355">
    <property type="term" value="P:regulation of DNA-templated transcription"/>
    <property type="evidence" value="ECO:0007669"/>
    <property type="project" value="InterPro"/>
</dbReference>
<feature type="compositionally biased region" description="Polar residues" evidence="5">
    <location>
        <begin position="100"/>
        <end position="112"/>
    </location>
</feature>
<feature type="compositionally biased region" description="Polar residues" evidence="5">
    <location>
        <begin position="837"/>
        <end position="853"/>
    </location>
</feature>
<dbReference type="OrthoDB" id="4062651at2759"/>
<dbReference type="GO" id="GO:0003677">
    <property type="term" value="F:DNA binding"/>
    <property type="evidence" value="ECO:0007669"/>
    <property type="project" value="UniProtKB-KW"/>
</dbReference>
<dbReference type="GO" id="GO:0005524">
    <property type="term" value="F:ATP binding"/>
    <property type="evidence" value="ECO:0007669"/>
    <property type="project" value="UniProtKB-UniRule"/>
</dbReference>
<feature type="region of interest" description="Disordered" evidence="5">
    <location>
        <begin position="307"/>
        <end position="331"/>
    </location>
</feature>
<dbReference type="SUPFAM" id="SSF46785">
    <property type="entry name" value="Winged helix' DNA-binding domain"/>
    <property type="match status" value="1"/>
</dbReference>
<feature type="region of interest" description="Disordered" evidence="5">
    <location>
        <begin position="62"/>
        <end position="182"/>
    </location>
</feature>
<feature type="region of interest" description="Disordered" evidence="5">
    <location>
        <begin position="1"/>
        <end position="31"/>
    </location>
</feature>
<comment type="caution">
    <text evidence="7">The sequence shown here is derived from an EMBL/GenBank/DDBJ whole genome shotgun (WGS) entry which is preliminary data.</text>
</comment>
<dbReference type="GO" id="GO:0005634">
    <property type="term" value="C:nucleus"/>
    <property type="evidence" value="ECO:0007669"/>
    <property type="project" value="UniProtKB-SubCell"/>
</dbReference>
<feature type="compositionally biased region" description="Acidic residues" evidence="5">
    <location>
        <begin position="80"/>
        <end position="89"/>
    </location>
</feature>
<feature type="compositionally biased region" description="Low complexity" evidence="5">
    <location>
        <begin position="136"/>
        <end position="154"/>
    </location>
</feature>
<feature type="compositionally biased region" description="Polar residues" evidence="5">
    <location>
        <begin position="683"/>
        <end position="692"/>
    </location>
</feature>
<dbReference type="InterPro" id="IPR011009">
    <property type="entry name" value="Kinase-like_dom_sf"/>
</dbReference>
<organism evidence="7 8">
    <name type="scientific">Mortierella polycephala</name>
    <dbReference type="NCBI Taxonomy" id="41804"/>
    <lineage>
        <taxon>Eukaryota</taxon>
        <taxon>Fungi</taxon>
        <taxon>Fungi incertae sedis</taxon>
        <taxon>Mucoromycota</taxon>
        <taxon>Mortierellomycotina</taxon>
        <taxon>Mortierellomycetes</taxon>
        <taxon>Mortierellales</taxon>
        <taxon>Mortierellaceae</taxon>
        <taxon>Mortierella</taxon>
    </lineage>
</organism>
<feature type="compositionally biased region" description="Low complexity" evidence="5">
    <location>
        <begin position="799"/>
        <end position="812"/>
    </location>
</feature>
<keyword evidence="4" id="KW-0804">Transcription</keyword>
<dbReference type="Gene3D" id="1.10.10.10">
    <property type="entry name" value="Winged helix-like DNA-binding domain superfamily/Winged helix DNA-binding domain"/>
    <property type="match status" value="1"/>
</dbReference>
<dbReference type="InterPro" id="IPR036388">
    <property type="entry name" value="WH-like_DNA-bd_sf"/>
</dbReference>
<feature type="compositionally biased region" description="Basic residues" evidence="5">
    <location>
        <begin position="465"/>
        <end position="482"/>
    </location>
</feature>
<dbReference type="GO" id="GO:0005737">
    <property type="term" value="C:cytoplasm"/>
    <property type="evidence" value="ECO:0007669"/>
    <property type="project" value="TreeGrafter"/>
</dbReference>
<feature type="domain" description="Protein kinase" evidence="6">
    <location>
        <begin position="973"/>
        <end position="1285"/>
    </location>
</feature>
<dbReference type="PANTHER" id="PTHR24346:SF76">
    <property type="entry name" value="NON-SPECIFIC SERINE_THREONINE PROTEIN KINASE"/>
    <property type="match status" value="1"/>
</dbReference>
<accession>A0A9P6QD70</accession>
<feature type="region of interest" description="Disordered" evidence="5">
    <location>
        <begin position="771"/>
        <end position="925"/>
    </location>
</feature>
<dbReference type="InterPro" id="IPR017441">
    <property type="entry name" value="Protein_kinase_ATP_BS"/>
</dbReference>
<dbReference type="PROSITE" id="PS00107">
    <property type="entry name" value="PROTEIN_KINASE_ATP"/>
    <property type="match status" value="1"/>
</dbReference>
<dbReference type="SUPFAM" id="SSF56112">
    <property type="entry name" value="Protein kinase-like (PK-like)"/>
    <property type="match status" value="1"/>
</dbReference>
<keyword evidence="4" id="KW-0805">Transcription regulation</keyword>
<feature type="compositionally biased region" description="Acidic residues" evidence="5">
    <location>
        <begin position="444"/>
        <end position="458"/>
    </location>
</feature>
<feature type="compositionally biased region" description="Polar residues" evidence="5">
    <location>
        <begin position="875"/>
        <end position="885"/>
    </location>
</feature>
<dbReference type="Pfam" id="PF00069">
    <property type="entry name" value="Pkinase"/>
    <property type="match status" value="1"/>
</dbReference>
<feature type="compositionally biased region" description="Low complexity" evidence="5">
    <location>
        <begin position="506"/>
        <end position="516"/>
    </location>
</feature>
<dbReference type="GO" id="GO:0000226">
    <property type="term" value="P:microtubule cytoskeleton organization"/>
    <property type="evidence" value="ECO:0007669"/>
    <property type="project" value="TreeGrafter"/>
</dbReference>